<feature type="non-terminal residue" evidence="2">
    <location>
        <position position="1"/>
    </location>
</feature>
<evidence type="ECO:0000256" key="1">
    <source>
        <dbReference type="SAM" id="MobiDB-lite"/>
    </source>
</evidence>
<feature type="compositionally biased region" description="Low complexity" evidence="1">
    <location>
        <begin position="1"/>
        <end position="16"/>
    </location>
</feature>
<organism evidence="2 3">
    <name type="scientific">Gigaspora margarita</name>
    <dbReference type="NCBI Taxonomy" id="4874"/>
    <lineage>
        <taxon>Eukaryota</taxon>
        <taxon>Fungi</taxon>
        <taxon>Fungi incertae sedis</taxon>
        <taxon>Mucoromycota</taxon>
        <taxon>Glomeromycotina</taxon>
        <taxon>Glomeromycetes</taxon>
        <taxon>Diversisporales</taxon>
        <taxon>Gigasporaceae</taxon>
        <taxon>Gigaspora</taxon>
    </lineage>
</organism>
<accession>A0ABN7X1X2</accession>
<evidence type="ECO:0000313" key="3">
    <source>
        <dbReference type="Proteomes" id="UP000789901"/>
    </source>
</evidence>
<keyword evidence="3" id="KW-1185">Reference proteome</keyword>
<protein>
    <submittedName>
        <fullName evidence="2">39679_t:CDS:1</fullName>
    </submittedName>
</protein>
<comment type="caution">
    <text evidence="2">The sequence shown here is derived from an EMBL/GenBank/DDBJ whole genome shotgun (WGS) entry which is preliminary data.</text>
</comment>
<dbReference type="EMBL" id="CAJVQB010077562">
    <property type="protein sequence ID" value="CAG8844920.1"/>
    <property type="molecule type" value="Genomic_DNA"/>
</dbReference>
<gene>
    <name evidence="2" type="ORF">GMARGA_LOCUS37367</name>
</gene>
<dbReference type="Proteomes" id="UP000789901">
    <property type="component" value="Unassembled WGS sequence"/>
</dbReference>
<feature type="region of interest" description="Disordered" evidence="1">
    <location>
        <begin position="1"/>
        <end position="25"/>
    </location>
</feature>
<proteinExistence type="predicted"/>
<sequence>LQNKPTTLTAKDTTTKQVDSENLTSTTEVAKEISDQATSPIEVVSTTPGNSEKLDDLISKNHLHLLKNHLKKTGGKKVSSLIKQLIEELLTDIPDS</sequence>
<reference evidence="2 3" key="1">
    <citation type="submission" date="2021-06" db="EMBL/GenBank/DDBJ databases">
        <authorList>
            <person name="Kallberg Y."/>
            <person name="Tangrot J."/>
            <person name="Rosling A."/>
        </authorList>
    </citation>
    <scope>NUCLEOTIDE SEQUENCE [LARGE SCALE GENOMIC DNA]</scope>
    <source>
        <strain evidence="2 3">120-4 pot B 10/14</strain>
    </source>
</reference>
<evidence type="ECO:0000313" key="2">
    <source>
        <dbReference type="EMBL" id="CAG8844920.1"/>
    </source>
</evidence>
<name>A0ABN7X1X2_GIGMA</name>
<feature type="non-terminal residue" evidence="2">
    <location>
        <position position="96"/>
    </location>
</feature>